<gene>
    <name evidence="2" type="ORF">C7B82_03810</name>
</gene>
<name>A0A2T1ELX0_9CYAN</name>
<protein>
    <submittedName>
        <fullName evidence="2">Peptidase M15A</fullName>
    </submittedName>
</protein>
<dbReference type="InterPro" id="IPR009045">
    <property type="entry name" value="Zn_M74/Hedgehog-like"/>
</dbReference>
<dbReference type="Gene3D" id="3.30.1380.10">
    <property type="match status" value="1"/>
</dbReference>
<keyword evidence="3" id="KW-1185">Reference proteome</keyword>
<comment type="caution">
    <text evidence="2">The sequence shown here is derived from an EMBL/GenBank/DDBJ whole genome shotgun (WGS) entry which is preliminary data.</text>
</comment>
<dbReference type="Proteomes" id="UP000239576">
    <property type="component" value="Unassembled WGS sequence"/>
</dbReference>
<dbReference type="OrthoDB" id="524886at2"/>
<dbReference type="AlphaFoldDB" id="A0A2T1ELX0"/>
<reference evidence="2 3" key="2">
    <citation type="submission" date="2018-03" db="EMBL/GenBank/DDBJ databases">
        <title>The ancient ancestry and fast evolution of plastids.</title>
        <authorList>
            <person name="Moore K.R."/>
            <person name="Magnabosco C."/>
            <person name="Momper L."/>
            <person name="Gold D.A."/>
            <person name="Bosak T."/>
            <person name="Fournier G.P."/>
        </authorList>
    </citation>
    <scope>NUCLEOTIDE SEQUENCE [LARGE SCALE GENOMIC DNA]</scope>
    <source>
        <strain evidence="2 3">ULC18</strain>
    </source>
</reference>
<organism evidence="2 3">
    <name type="scientific">Stenomitos frigidus ULC18</name>
    <dbReference type="NCBI Taxonomy" id="2107698"/>
    <lineage>
        <taxon>Bacteria</taxon>
        <taxon>Bacillati</taxon>
        <taxon>Cyanobacteriota</taxon>
        <taxon>Cyanophyceae</taxon>
        <taxon>Leptolyngbyales</taxon>
        <taxon>Leptolyngbyaceae</taxon>
        <taxon>Stenomitos</taxon>
    </lineage>
</organism>
<dbReference type="EMBL" id="PVWK01000017">
    <property type="protein sequence ID" value="PSB33747.1"/>
    <property type="molecule type" value="Genomic_DNA"/>
</dbReference>
<evidence type="ECO:0000313" key="3">
    <source>
        <dbReference type="Proteomes" id="UP000239576"/>
    </source>
</evidence>
<accession>A0A2T1ELX0</accession>
<proteinExistence type="predicted"/>
<sequence length="553" mass="61523">MGQLTPAQRHALYIQEATRSGIHKPILAALYQVQTQPSLTDGETGLGIAPANQTTLEQVDTFVAQIQYAANTVRSLTHSLIAAGWTSVELWNGEAGRYTDQFIEAIAAGYTAPLSDQSAALLEACDQTALLQAYSDDLKVDAQIAQMPLSFSYLDAALLAFLEALPYSYFSLPHQRHALLELVRLWRQLDQHEDAIALLDIELADPSAIVDDAKLDSALRRFLLLVAPAYAGYPHQREALLRLTQLWQQLDSREAAIVALSKPLSPSLSFNSIDAALMAVVQSLPYTYEGRGDQRNALVEAFRLWHQLESRSATLIELGIDPDLFTIEAPNQTAIAHAAAQLDQALLDFMRRLPTLYRATDRQRDAMLRLTQFWRSLSTPEQALQSLLNDLKQMSTARRDTPEAPPKPVPITPSARPDRWTPDTLQLYAAIVPNGSFTWAEATAGGLQIPPNQATVDAIVRLAQLIQQARDRLGRPLHVTHWYLTAASNVERTASVSRRHHLGDALTFYCEGITGAQLYWFLDPWWTGGLGYDAQLPLLCYVDARRDRARWQA</sequence>
<dbReference type="SUPFAM" id="SSF55166">
    <property type="entry name" value="Hedgehog/DD-peptidase"/>
    <property type="match status" value="1"/>
</dbReference>
<evidence type="ECO:0000313" key="2">
    <source>
        <dbReference type="EMBL" id="PSB33747.1"/>
    </source>
</evidence>
<reference evidence="3" key="1">
    <citation type="submission" date="2018-02" db="EMBL/GenBank/DDBJ databases">
        <authorList>
            <person name="Moore K."/>
            <person name="Momper L."/>
        </authorList>
    </citation>
    <scope>NUCLEOTIDE SEQUENCE [LARGE SCALE GENOMIC DNA]</scope>
    <source>
        <strain evidence="3">ULC18</strain>
    </source>
</reference>
<feature type="region of interest" description="Disordered" evidence="1">
    <location>
        <begin position="395"/>
        <end position="416"/>
    </location>
</feature>
<evidence type="ECO:0000256" key="1">
    <source>
        <dbReference type="SAM" id="MobiDB-lite"/>
    </source>
</evidence>